<comment type="catalytic activity">
    <reaction evidence="5">
        <text>L-seryl-[protein] + ATP = O-phospho-L-seryl-[protein] + ADP + H(+)</text>
        <dbReference type="Rhea" id="RHEA:17989"/>
        <dbReference type="Rhea" id="RHEA-COMP:9863"/>
        <dbReference type="Rhea" id="RHEA-COMP:11604"/>
        <dbReference type="ChEBI" id="CHEBI:15378"/>
        <dbReference type="ChEBI" id="CHEBI:29999"/>
        <dbReference type="ChEBI" id="CHEBI:30616"/>
        <dbReference type="ChEBI" id="CHEBI:83421"/>
        <dbReference type="ChEBI" id="CHEBI:456216"/>
        <dbReference type="EC" id="2.7.11.1"/>
    </reaction>
</comment>
<evidence type="ECO:0000256" key="3">
    <source>
        <dbReference type="ARBA" id="ARBA00023157"/>
    </source>
</evidence>
<evidence type="ECO:0000256" key="1">
    <source>
        <dbReference type="ARBA" id="ARBA00012513"/>
    </source>
</evidence>
<name>A0AA88WTW1_9ASTE</name>
<keyword evidence="7" id="KW-0472">Membrane</keyword>
<dbReference type="EMBL" id="JAVXUP010000262">
    <property type="protein sequence ID" value="KAK3032644.1"/>
    <property type="molecule type" value="Genomic_DNA"/>
</dbReference>
<dbReference type="CDD" id="cd01098">
    <property type="entry name" value="PAN_AP_plant"/>
    <property type="match status" value="2"/>
</dbReference>
<feature type="transmembrane region" description="Helical" evidence="7">
    <location>
        <begin position="895"/>
        <end position="917"/>
    </location>
</feature>
<evidence type="ECO:0000313" key="11">
    <source>
        <dbReference type="Proteomes" id="UP001188597"/>
    </source>
</evidence>
<dbReference type="AlphaFoldDB" id="A0AA88WTW1"/>
<evidence type="ECO:0000256" key="5">
    <source>
        <dbReference type="ARBA" id="ARBA00048679"/>
    </source>
</evidence>
<keyword evidence="7" id="KW-0812">Transmembrane</keyword>
<dbReference type="InterPro" id="IPR003609">
    <property type="entry name" value="Pan_app"/>
</dbReference>
<dbReference type="GO" id="GO:0048544">
    <property type="term" value="P:recognition of pollen"/>
    <property type="evidence" value="ECO:0007669"/>
    <property type="project" value="InterPro"/>
</dbReference>
<keyword evidence="3" id="KW-1015">Disulfide bond</keyword>
<gene>
    <name evidence="10" type="ORF">RJ639_036604</name>
</gene>
<dbReference type="Pfam" id="PF11883">
    <property type="entry name" value="DUF3403"/>
    <property type="match status" value="1"/>
</dbReference>
<comment type="caution">
    <text evidence="6">Lacks conserved residue(s) required for the propagation of feature annotation.</text>
</comment>
<dbReference type="InterPro" id="IPR000858">
    <property type="entry name" value="S_locus_glycoprot_dom"/>
</dbReference>
<organism evidence="10 11">
    <name type="scientific">Escallonia herrerae</name>
    <dbReference type="NCBI Taxonomy" id="1293975"/>
    <lineage>
        <taxon>Eukaryota</taxon>
        <taxon>Viridiplantae</taxon>
        <taxon>Streptophyta</taxon>
        <taxon>Embryophyta</taxon>
        <taxon>Tracheophyta</taxon>
        <taxon>Spermatophyta</taxon>
        <taxon>Magnoliopsida</taxon>
        <taxon>eudicotyledons</taxon>
        <taxon>Gunneridae</taxon>
        <taxon>Pentapetalae</taxon>
        <taxon>asterids</taxon>
        <taxon>campanulids</taxon>
        <taxon>Escalloniales</taxon>
        <taxon>Escalloniaceae</taxon>
        <taxon>Escallonia</taxon>
    </lineage>
</organism>
<dbReference type="PANTHER" id="PTHR32444">
    <property type="entry name" value="BULB-TYPE LECTIN DOMAIN-CONTAINING PROTEIN"/>
    <property type="match status" value="1"/>
</dbReference>
<keyword evidence="11" id="KW-1185">Reference proteome</keyword>
<reference evidence="10" key="1">
    <citation type="submission" date="2022-12" db="EMBL/GenBank/DDBJ databases">
        <title>Draft genome assemblies for two species of Escallonia (Escalloniales).</title>
        <authorList>
            <person name="Chanderbali A."/>
            <person name="Dervinis C."/>
            <person name="Anghel I."/>
            <person name="Soltis D."/>
            <person name="Soltis P."/>
            <person name="Zapata F."/>
        </authorList>
    </citation>
    <scope>NUCLEOTIDE SEQUENCE</scope>
    <source>
        <strain evidence="10">UCBG64.0493</strain>
        <tissue evidence="10">Leaf</tissue>
    </source>
</reference>
<evidence type="ECO:0000256" key="7">
    <source>
        <dbReference type="SAM" id="Phobius"/>
    </source>
</evidence>
<feature type="non-terminal residue" evidence="10">
    <location>
        <position position="1079"/>
    </location>
</feature>
<evidence type="ECO:0000313" key="10">
    <source>
        <dbReference type="EMBL" id="KAK3032644.1"/>
    </source>
</evidence>
<feature type="domain" description="Apple" evidence="9">
    <location>
        <begin position="545"/>
        <end position="627"/>
    </location>
</feature>
<dbReference type="InterPro" id="IPR021820">
    <property type="entry name" value="S-locus_recpt_kinase_C"/>
</dbReference>
<evidence type="ECO:0000256" key="2">
    <source>
        <dbReference type="ARBA" id="ARBA00022729"/>
    </source>
</evidence>
<accession>A0AA88WTW1</accession>
<evidence type="ECO:0000256" key="6">
    <source>
        <dbReference type="PROSITE-ProRule" id="PRU00076"/>
    </source>
</evidence>
<dbReference type="PROSITE" id="PS50026">
    <property type="entry name" value="EGF_3"/>
    <property type="match status" value="1"/>
</dbReference>
<comment type="caution">
    <text evidence="10">The sequence shown here is derived from an EMBL/GenBank/DDBJ whole genome shotgun (WGS) entry which is preliminary data.</text>
</comment>
<dbReference type="PROSITE" id="PS50948">
    <property type="entry name" value="PAN"/>
    <property type="match status" value="2"/>
</dbReference>
<feature type="domain" description="EGF-like" evidence="8">
    <location>
        <begin position="746"/>
        <end position="782"/>
    </location>
</feature>
<dbReference type="Pfam" id="PF08276">
    <property type="entry name" value="PAN_2"/>
    <property type="match status" value="2"/>
</dbReference>
<feature type="domain" description="Apple" evidence="9">
    <location>
        <begin position="801"/>
        <end position="883"/>
    </location>
</feature>
<dbReference type="SMART" id="SM00473">
    <property type="entry name" value="PAN_AP"/>
    <property type="match status" value="2"/>
</dbReference>
<keyword evidence="7" id="KW-1133">Transmembrane helix</keyword>
<proteinExistence type="predicted"/>
<dbReference type="Proteomes" id="UP001188597">
    <property type="component" value="Unassembled WGS sequence"/>
</dbReference>
<dbReference type="InterPro" id="IPR000742">
    <property type="entry name" value="EGF"/>
</dbReference>
<keyword evidence="2" id="KW-0732">Signal</keyword>
<comment type="catalytic activity">
    <reaction evidence="4">
        <text>L-threonyl-[protein] + ATP = O-phospho-L-threonyl-[protein] + ADP + H(+)</text>
        <dbReference type="Rhea" id="RHEA:46608"/>
        <dbReference type="Rhea" id="RHEA-COMP:11060"/>
        <dbReference type="Rhea" id="RHEA-COMP:11605"/>
        <dbReference type="ChEBI" id="CHEBI:15378"/>
        <dbReference type="ChEBI" id="CHEBI:30013"/>
        <dbReference type="ChEBI" id="CHEBI:30616"/>
        <dbReference type="ChEBI" id="CHEBI:61977"/>
        <dbReference type="ChEBI" id="CHEBI:456216"/>
        <dbReference type="EC" id="2.7.11.1"/>
    </reaction>
</comment>
<keyword evidence="6" id="KW-0245">EGF-like domain</keyword>
<protein>
    <recommendedName>
        <fullName evidence="1">non-specific serine/threonine protein kinase</fullName>
        <ecNumber evidence="1">2.7.11.1</ecNumber>
    </recommendedName>
</protein>
<feature type="transmembrane region" description="Helical" evidence="7">
    <location>
        <begin position="639"/>
        <end position="660"/>
    </location>
</feature>
<dbReference type="GO" id="GO:0004674">
    <property type="term" value="F:protein serine/threonine kinase activity"/>
    <property type="evidence" value="ECO:0007669"/>
    <property type="project" value="UniProtKB-EC"/>
</dbReference>
<dbReference type="Pfam" id="PF00954">
    <property type="entry name" value="S_locus_glycop"/>
    <property type="match status" value="2"/>
</dbReference>
<sequence>MASVDAKDLGSAVKIRYRALALIRQAKRRSRLPPSVNRNFFHRRALCSMDRRRRTRVFSGVSNFSNSAATGHEAPLSIHVYHSRRSARRSARLLDECRHPNVARHYLTRCKGSVTMLFLDKMPPSFRLWLKRTDLKIWSYSDDGSRVLDCTKLKREASLKQSDSVLSACYPRRTFDPLSESPSSEAPYFFRDSHRFWVLFLPPGVKFPAWVKDLASEWRLVSVSSLGWKSGYHQRRPHGNLLNGVCVDDNHRAILFDFIGVKGSEQDLKEDVRCLRQLVKLTVHTHPLKDSVPAPLALQLFCDLCNIALKTKGPEHYSYFVFTNALFFDYADDYQIFHKVWDFGFAYRDYLKQLDLIGKFPEMKDWWLMFNQYDDPQLHDIFVYNKNDQKGYKRREGPIIFTRNCYAHPPEDGSAKQYRSGLYDFLALNETQGKQNHFFNPKFVSNSEEVYYEFDLFNEITKLSVTYSGALQRAKWNSMILEWEVLYTHPGIPCDYYGQCGKNAICTLNNGQICTCLAGYKPKSSQDWNLLFWSGGCLREAPLNCTKGEGFMKFKGVKIPDLLQVWMNTSMTLKECEKKCLQNCSCTAYASSNPTGRKTGCLLWYGDLVDIIEYPDYDHLTLYIRATASELDPKKKKRLMVAMITVSVFLILLLAFFVLLKRRLRREGSIEKFRSGPWNGVGFSGIPTIPNLVFNPRAVVTSGEMFYDYGLENESTTTRSVISYSGEVQRYVWSSSLGWLLIYTLPSDPCDVYGKCGSNGVCTMSNTRICSCLPGYIPKFSQDWEMHVWSGGCVQKHILNCSKGEGFKELKGVKVPDFPNFWISTSVTLKDCEAECLKNCSCTAYANSNVSGRGSGCLLWYGDLVDVRQFARPGNQNLYVRVSASDLGSKNEKQLMAAMVSVSVTVVILFAAFLIIWRRRKKAQVVFFTSDKKLFEHVTYAYNPPCHLAWKLWTEGNPLELLEQVKEEDQFPLSEVLKCLQVGLLCVQRCPEDRPTMASVLLMLDGESIMLPQPKQPGFYSEGILDEAHYQLAKRLISTSNEVTISLLEGRTSKFSSTDAIVSGLSPNQLDMDDYRFIK</sequence>
<evidence type="ECO:0000259" key="8">
    <source>
        <dbReference type="PROSITE" id="PS50026"/>
    </source>
</evidence>
<evidence type="ECO:0000256" key="4">
    <source>
        <dbReference type="ARBA" id="ARBA00047899"/>
    </source>
</evidence>
<dbReference type="EC" id="2.7.11.1" evidence="1"/>
<dbReference type="PANTHER" id="PTHR32444:SF234">
    <property type="entry name" value="RECEPTOR-LIKE SERINE_THREONINE-PROTEIN KINASE"/>
    <property type="match status" value="1"/>
</dbReference>
<evidence type="ECO:0000259" key="9">
    <source>
        <dbReference type="PROSITE" id="PS50948"/>
    </source>
</evidence>